<evidence type="ECO:0000259" key="9">
    <source>
        <dbReference type="PROSITE" id="PS50972"/>
    </source>
</evidence>
<reference evidence="10 11" key="1">
    <citation type="submission" date="2019-12" db="EMBL/GenBank/DDBJ databases">
        <authorList>
            <person name="Zhao J."/>
        </authorList>
    </citation>
    <scope>NUCLEOTIDE SEQUENCE [LARGE SCALE GENOMIC DNA]</scope>
    <source>
        <strain evidence="10 11">S-15</strain>
    </source>
</reference>
<dbReference type="PANTHER" id="PTHR20941">
    <property type="entry name" value="FOLATE SYNTHESIS PROTEINS"/>
    <property type="match status" value="1"/>
</dbReference>
<evidence type="ECO:0000256" key="3">
    <source>
        <dbReference type="ARBA" id="ARBA00004763"/>
    </source>
</evidence>
<keyword evidence="6" id="KW-0479">Metal-binding</keyword>
<feature type="domain" description="Pterin-binding" evidence="9">
    <location>
        <begin position="31"/>
        <end position="283"/>
    </location>
</feature>
<comment type="cofactor">
    <cofactor evidence="2">
        <name>Mg(2+)</name>
        <dbReference type="ChEBI" id="CHEBI:18420"/>
    </cofactor>
</comment>
<dbReference type="RefSeq" id="WP_160633931.1">
    <property type="nucleotide sequence ID" value="NZ_WWNE01000012.1"/>
</dbReference>
<dbReference type="GO" id="GO:0046872">
    <property type="term" value="F:metal ion binding"/>
    <property type="evidence" value="ECO:0007669"/>
    <property type="project" value="UniProtKB-KW"/>
</dbReference>
<dbReference type="GO" id="GO:0005829">
    <property type="term" value="C:cytosol"/>
    <property type="evidence" value="ECO:0007669"/>
    <property type="project" value="TreeGrafter"/>
</dbReference>
<dbReference type="InterPro" id="IPR011005">
    <property type="entry name" value="Dihydropteroate_synth-like_sf"/>
</dbReference>
<evidence type="ECO:0000256" key="6">
    <source>
        <dbReference type="ARBA" id="ARBA00022723"/>
    </source>
</evidence>
<keyword evidence="5 10" id="KW-0808">Transferase</keyword>
<keyword evidence="8" id="KW-0289">Folate biosynthesis</keyword>
<keyword evidence="11" id="KW-1185">Reference proteome</keyword>
<dbReference type="InterPro" id="IPR006390">
    <property type="entry name" value="DHP_synth_dom"/>
</dbReference>
<evidence type="ECO:0000256" key="8">
    <source>
        <dbReference type="ARBA" id="ARBA00022909"/>
    </source>
</evidence>
<dbReference type="Gene3D" id="3.20.20.20">
    <property type="entry name" value="Dihydropteroate synthase-like"/>
    <property type="match status" value="1"/>
</dbReference>
<comment type="catalytic activity">
    <reaction evidence="1">
        <text>(7,8-dihydropterin-6-yl)methyl diphosphate + 4-aminobenzoate = 7,8-dihydropteroate + diphosphate</text>
        <dbReference type="Rhea" id="RHEA:19949"/>
        <dbReference type="ChEBI" id="CHEBI:17836"/>
        <dbReference type="ChEBI" id="CHEBI:17839"/>
        <dbReference type="ChEBI" id="CHEBI:33019"/>
        <dbReference type="ChEBI" id="CHEBI:72950"/>
        <dbReference type="EC" id="2.5.1.15"/>
    </reaction>
</comment>
<dbReference type="Pfam" id="PF00809">
    <property type="entry name" value="Pterin_bind"/>
    <property type="match status" value="1"/>
</dbReference>
<proteinExistence type="predicted"/>
<keyword evidence="7" id="KW-0460">Magnesium</keyword>
<dbReference type="GO" id="GO:0046654">
    <property type="term" value="P:tetrahydrofolate biosynthetic process"/>
    <property type="evidence" value="ECO:0007669"/>
    <property type="project" value="TreeGrafter"/>
</dbReference>
<evidence type="ECO:0000256" key="7">
    <source>
        <dbReference type="ARBA" id="ARBA00022842"/>
    </source>
</evidence>
<dbReference type="PROSITE" id="PS50972">
    <property type="entry name" value="PTERIN_BINDING"/>
    <property type="match status" value="1"/>
</dbReference>
<dbReference type="InterPro" id="IPR000489">
    <property type="entry name" value="Pterin-binding_dom"/>
</dbReference>
<accession>A0A6N9NNY2</accession>
<evidence type="ECO:0000256" key="4">
    <source>
        <dbReference type="ARBA" id="ARBA00012458"/>
    </source>
</evidence>
<evidence type="ECO:0000256" key="2">
    <source>
        <dbReference type="ARBA" id="ARBA00001946"/>
    </source>
</evidence>
<evidence type="ECO:0000313" key="10">
    <source>
        <dbReference type="EMBL" id="NBG66980.1"/>
    </source>
</evidence>
<protein>
    <recommendedName>
        <fullName evidence="4">dihydropteroate synthase</fullName>
        <ecNumber evidence="4">2.5.1.15</ecNumber>
    </recommendedName>
</protein>
<evidence type="ECO:0000256" key="5">
    <source>
        <dbReference type="ARBA" id="ARBA00022679"/>
    </source>
</evidence>
<dbReference type="PANTHER" id="PTHR20941:SF1">
    <property type="entry name" value="FOLIC ACID SYNTHESIS PROTEIN FOL1"/>
    <property type="match status" value="1"/>
</dbReference>
<dbReference type="GO" id="GO:0046656">
    <property type="term" value="P:folic acid biosynthetic process"/>
    <property type="evidence" value="ECO:0007669"/>
    <property type="project" value="UniProtKB-KW"/>
</dbReference>
<dbReference type="EC" id="2.5.1.15" evidence="4"/>
<gene>
    <name evidence="10" type="primary">folP</name>
    <name evidence="10" type="ORF">GQN54_12700</name>
</gene>
<evidence type="ECO:0000313" key="11">
    <source>
        <dbReference type="Proteomes" id="UP000470771"/>
    </source>
</evidence>
<comment type="caution">
    <text evidence="10">The sequence shown here is derived from an EMBL/GenBank/DDBJ whole genome shotgun (WGS) entry which is preliminary data.</text>
</comment>
<dbReference type="NCBIfam" id="TIGR01496">
    <property type="entry name" value="DHPS"/>
    <property type="match status" value="1"/>
</dbReference>
<dbReference type="Proteomes" id="UP000470771">
    <property type="component" value="Unassembled WGS sequence"/>
</dbReference>
<dbReference type="AlphaFoldDB" id="A0A6N9NNY2"/>
<dbReference type="InterPro" id="IPR045031">
    <property type="entry name" value="DHP_synth-like"/>
</dbReference>
<sequence length="291" mass="32236">MTSPLKVPKDTVFSRNFSLNCGGNLVDLSTPKVMGIVNLTPDSFFVESRKTSNDSLIEKVGQMLEDGATFIDLGAMSTRPGAAEISVLEEKERLINPLKLLVKTFPKALFSIDTYRSVIAKETIDQGAHLINDISGGTFDKNMFATIAQLKVPYVLMHTLDKPSTMQQNPIYTDVIKEIFQYFSNQLTQLRELGVIDVVLDPGFGFGKTLGHNYSILKHLNEFGHLNAPILAGISRKGMIWKLLETSPKEALNGTTTSNTIALLNGAQILRVHDVKEAMESIKIVDFYQKQ</sequence>
<dbReference type="CDD" id="cd00739">
    <property type="entry name" value="DHPS"/>
    <property type="match status" value="1"/>
</dbReference>
<evidence type="ECO:0000256" key="1">
    <source>
        <dbReference type="ARBA" id="ARBA00000012"/>
    </source>
</evidence>
<dbReference type="SUPFAM" id="SSF51717">
    <property type="entry name" value="Dihydropteroate synthetase-like"/>
    <property type="match status" value="1"/>
</dbReference>
<dbReference type="GO" id="GO:0004156">
    <property type="term" value="F:dihydropteroate synthase activity"/>
    <property type="evidence" value="ECO:0007669"/>
    <property type="project" value="UniProtKB-EC"/>
</dbReference>
<name>A0A6N9NNY2_9FLAO</name>
<organism evidence="10 11">
    <name type="scientific">Acidiluteibacter ferrifornacis</name>
    <dbReference type="NCBI Taxonomy" id="2692424"/>
    <lineage>
        <taxon>Bacteria</taxon>
        <taxon>Pseudomonadati</taxon>
        <taxon>Bacteroidota</taxon>
        <taxon>Flavobacteriia</taxon>
        <taxon>Flavobacteriales</taxon>
        <taxon>Cryomorphaceae</taxon>
        <taxon>Acidiluteibacter</taxon>
    </lineage>
</organism>
<dbReference type="EMBL" id="WWNE01000012">
    <property type="protein sequence ID" value="NBG66980.1"/>
    <property type="molecule type" value="Genomic_DNA"/>
</dbReference>
<comment type="pathway">
    <text evidence="3">Cofactor biosynthesis; tetrahydrofolate biosynthesis; 7,8-dihydrofolate from 2-amino-4-hydroxy-6-hydroxymethyl-7,8-dihydropteridine diphosphate and 4-aminobenzoate: step 1/2.</text>
</comment>